<keyword evidence="2" id="KW-1185">Reference proteome</keyword>
<dbReference type="Proteomes" id="UP001149163">
    <property type="component" value="Unassembled WGS sequence"/>
</dbReference>
<evidence type="ECO:0000313" key="2">
    <source>
        <dbReference type="Proteomes" id="UP001149163"/>
    </source>
</evidence>
<dbReference type="InterPro" id="IPR008929">
    <property type="entry name" value="Chondroitin_lyas"/>
</dbReference>
<dbReference type="RefSeq" id="XP_056545883.1">
    <property type="nucleotide sequence ID" value="XM_056682277.1"/>
</dbReference>
<dbReference type="SUPFAM" id="SSF48230">
    <property type="entry name" value="Chondroitin AC/alginate lyase"/>
    <property type="match status" value="1"/>
</dbReference>
<dbReference type="GeneID" id="81421453"/>
<proteinExistence type="predicted"/>
<reference evidence="1" key="1">
    <citation type="submission" date="2022-11" db="EMBL/GenBank/DDBJ databases">
        <authorList>
            <person name="Petersen C."/>
        </authorList>
    </citation>
    <scope>NUCLEOTIDE SEQUENCE</scope>
    <source>
        <strain evidence="1">IBT 26290</strain>
    </source>
</reference>
<name>A0A9W9LSD7_9EURO</name>
<protein>
    <submittedName>
        <fullName evidence="1">GPI anchored protein-like protein</fullName>
    </submittedName>
</protein>
<gene>
    <name evidence="1" type="ORF">N7482_000152</name>
</gene>
<reference evidence="1" key="2">
    <citation type="journal article" date="2023" name="IMA Fungus">
        <title>Comparative genomic study of the Penicillium genus elucidates a diverse pangenome and 15 lateral gene transfer events.</title>
        <authorList>
            <person name="Petersen C."/>
            <person name="Sorensen T."/>
            <person name="Nielsen M.R."/>
            <person name="Sondergaard T.E."/>
            <person name="Sorensen J.L."/>
            <person name="Fitzpatrick D.A."/>
            <person name="Frisvad J.C."/>
            <person name="Nielsen K.L."/>
        </authorList>
    </citation>
    <scope>NUCLEOTIDE SEQUENCE</scope>
    <source>
        <strain evidence="1">IBT 26290</strain>
    </source>
</reference>
<comment type="caution">
    <text evidence="1">The sequence shown here is derived from an EMBL/GenBank/DDBJ whole genome shotgun (WGS) entry which is preliminary data.</text>
</comment>
<evidence type="ECO:0000313" key="1">
    <source>
        <dbReference type="EMBL" id="KAJ5174275.1"/>
    </source>
</evidence>
<dbReference type="EMBL" id="JAPQKN010000001">
    <property type="protein sequence ID" value="KAJ5174275.1"/>
    <property type="molecule type" value="Genomic_DNA"/>
</dbReference>
<sequence>MLSVNPGWGKEDQTGFGNMFTSLVAKYNRDILENYSYTTNFYANWDLCNIAPWMAIGFLLEARTMFNYDSYLEALLPRKAILLQIY</sequence>
<organism evidence="1 2">
    <name type="scientific">Penicillium canariense</name>
    <dbReference type="NCBI Taxonomy" id="189055"/>
    <lineage>
        <taxon>Eukaryota</taxon>
        <taxon>Fungi</taxon>
        <taxon>Dikarya</taxon>
        <taxon>Ascomycota</taxon>
        <taxon>Pezizomycotina</taxon>
        <taxon>Eurotiomycetes</taxon>
        <taxon>Eurotiomycetidae</taxon>
        <taxon>Eurotiales</taxon>
        <taxon>Aspergillaceae</taxon>
        <taxon>Penicillium</taxon>
    </lineage>
</organism>
<dbReference type="AlphaFoldDB" id="A0A9W9LSD7"/>
<accession>A0A9W9LSD7</accession>